<dbReference type="GO" id="GO:0016787">
    <property type="term" value="F:hydrolase activity"/>
    <property type="evidence" value="ECO:0007669"/>
    <property type="project" value="UniProtKB-KW"/>
</dbReference>
<dbReference type="InterPro" id="IPR001466">
    <property type="entry name" value="Beta-lactam-related"/>
</dbReference>
<protein>
    <submittedName>
        <fullName evidence="2">Serine hydrolase domain-containing protein</fullName>
        <ecNumber evidence="2">3.-.-.-</ecNumber>
    </submittedName>
</protein>
<gene>
    <name evidence="2" type="ORF">ACFP56_13120</name>
</gene>
<dbReference type="RefSeq" id="WP_379235164.1">
    <property type="nucleotide sequence ID" value="NZ_JBHSTE010000004.1"/>
</dbReference>
<dbReference type="EC" id="3.-.-.-" evidence="2"/>
<dbReference type="SUPFAM" id="SSF56601">
    <property type="entry name" value="beta-lactamase/transpeptidase-like"/>
    <property type="match status" value="1"/>
</dbReference>
<feature type="domain" description="Beta-lactamase-related" evidence="1">
    <location>
        <begin position="46"/>
        <end position="336"/>
    </location>
</feature>
<keyword evidence="3" id="KW-1185">Reference proteome</keyword>
<evidence type="ECO:0000313" key="3">
    <source>
        <dbReference type="Proteomes" id="UP001596233"/>
    </source>
</evidence>
<dbReference type="Gene3D" id="3.40.710.10">
    <property type="entry name" value="DD-peptidase/beta-lactamase superfamily"/>
    <property type="match status" value="1"/>
</dbReference>
<reference evidence="3" key="1">
    <citation type="journal article" date="2019" name="Int. J. Syst. Evol. Microbiol.">
        <title>The Global Catalogue of Microorganisms (GCM) 10K type strain sequencing project: providing services to taxonomists for standard genome sequencing and annotation.</title>
        <authorList>
            <consortium name="The Broad Institute Genomics Platform"/>
            <consortium name="The Broad Institute Genome Sequencing Center for Infectious Disease"/>
            <person name="Wu L."/>
            <person name="Ma J."/>
        </authorList>
    </citation>
    <scope>NUCLEOTIDE SEQUENCE [LARGE SCALE GENOMIC DNA]</scope>
    <source>
        <strain evidence="3">PCU 280</strain>
    </source>
</reference>
<comment type="caution">
    <text evidence="2">The sequence shown here is derived from an EMBL/GenBank/DDBJ whole genome shotgun (WGS) entry which is preliminary data.</text>
</comment>
<proteinExistence type="predicted"/>
<evidence type="ECO:0000313" key="2">
    <source>
        <dbReference type="EMBL" id="MFC6333563.1"/>
    </source>
</evidence>
<dbReference type="Proteomes" id="UP001596233">
    <property type="component" value="Unassembled WGS sequence"/>
</dbReference>
<organism evidence="2 3">
    <name type="scientific">Paenibacillus septentrionalis</name>
    <dbReference type="NCBI Taxonomy" id="429342"/>
    <lineage>
        <taxon>Bacteria</taxon>
        <taxon>Bacillati</taxon>
        <taxon>Bacillota</taxon>
        <taxon>Bacilli</taxon>
        <taxon>Bacillales</taxon>
        <taxon>Paenibacillaceae</taxon>
        <taxon>Paenibacillus</taxon>
    </lineage>
</organism>
<name>A0ABW1V7H7_9BACL</name>
<dbReference type="InterPro" id="IPR012338">
    <property type="entry name" value="Beta-lactam/transpept-like"/>
</dbReference>
<dbReference type="Pfam" id="PF00144">
    <property type="entry name" value="Beta-lactamase"/>
    <property type="match status" value="1"/>
</dbReference>
<dbReference type="EMBL" id="JBHSTE010000004">
    <property type="protein sequence ID" value="MFC6333563.1"/>
    <property type="molecule type" value="Genomic_DNA"/>
</dbReference>
<keyword evidence="2" id="KW-0378">Hydrolase</keyword>
<dbReference type="InterPro" id="IPR050491">
    <property type="entry name" value="AmpC-like"/>
</dbReference>
<dbReference type="PANTHER" id="PTHR46825:SF7">
    <property type="entry name" value="D-ALANYL-D-ALANINE CARBOXYPEPTIDASE"/>
    <property type="match status" value="1"/>
</dbReference>
<evidence type="ECO:0000259" key="1">
    <source>
        <dbReference type="Pfam" id="PF00144"/>
    </source>
</evidence>
<dbReference type="PANTHER" id="PTHR46825">
    <property type="entry name" value="D-ALANYL-D-ALANINE-CARBOXYPEPTIDASE/ENDOPEPTIDASE AMPH"/>
    <property type="match status" value="1"/>
</dbReference>
<sequence>MNKTKAISKVEALLVKQLKKDPRLKNIYLLVHSEKYGLDINIAAGSTNNTPASPQQPNYMASVGKLFTSTIVCMLAEEGKLSWDDKISRYLDDDVMNGLHVYNGIDYSNDITIRQLLQHTSGLNDYFWPLLEHALNDPEYRITPQQAISWAKQHLQPEFPPGGGFKYTDTNYLLLGLIVENITEKPFHDVLRTYLYEPLNMNHSFMLHYSRPKFQSEQPVADFYIKGTRMIDHVGYAGLDYSGGGVVAPTAELLTFMKALVNHQLVKKETLDRMKNDPAKYGPGIDYGLGTMQFKSIPLLMPKKWKVWGVAGATGAYMFYHPEYETYIIGNFNDFAYERKGVMFMFRVINILSKLKND</sequence>
<accession>A0ABW1V7H7</accession>